<keyword evidence="7 9" id="KW-0472">Membrane</keyword>
<evidence type="ECO:0000259" key="11">
    <source>
        <dbReference type="Pfam" id="PF24878"/>
    </source>
</evidence>
<feature type="domain" description="Putative mannosyltransferase YkcA/B-like C-terminal" evidence="11">
    <location>
        <begin position="625"/>
        <end position="700"/>
    </location>
</feature>
<evidence type="ECO:0000313" key="13">
    <source>
        <dbReference type="Proteomes" id="UP001140076"/>
    </source>
</evidence>
<feature type="transmembrane region" description="Helical" evidence="9">
    <location>
        <begin position="135"/>
        <end position="155"/>
    </location>
</feature>
<dbReference type="Pfam" id="PF24878">
    <property type="entry name" value="YkcB_C"/>
    <property type="match status" value="1"/>
</dbReference>
<evidence type="ECO:0000256" key="6">
    <source>
        <dbReference type="ARBA" id="ARBA00022989"/>
    </source>
</evidence>
<protein>
    <submittedName>
        <fullName evidence="12">Glycosyltransferase family 39 protein</fullName>
        <ecNumber evidence="12">2.4.-.-</ecNumber>
    </submittedName>
</protein>
<evidence type="ECO:0000256" key="9">
    <source>
        <dbReference type="SAM" id="Phobius"/>
    </source>
</evidence>
<evidence type="ECO:0000256" key="3">
    <source>
        <dbReference type="ARBA" id="ARBA00022676"/>
    </source>
</evidence>
<dbReference type="InterPro" id="IPR050297">
    <property type="entry name" value="LipidA_mod_glycosyltrf_83"/>
</dbReference>
<dbReference type="Proteomes" id="UP001140076">
    <property type="component" value="Unassembled WGS sequence"/>
</dbReference>
<feature type="transmembrane region" description="Helical" evidence="9">
    <location>
        <begin position="31"/>
        <end position="49"/>
    </location>
</feature>
<name>A0A9X3NL72_9ACTN</name>
<dbReference type="AlphaFoldDB" id="A0A9X3NL72"/>
<feature type="domain" description="Glycosyltransferase RgtA/B/C/D-like" evidence="10">
    <location>
        <begin position="85"/>
        <end position="243"/>
    </location>
</feature>
<keyword evidence="2" id="KW-1003">Cell membrane</keyword>
<evidence type="ECO:0000259" key="10">
    <source>
        <dbReference type="Pfam" id="PF13231"/>
    </source>
</evidence>
<keyword evidence="6 9" id="KW-1133">Transmembrane helix</keyword>
<evidence type="ECO:0000256" key="8">
    <source>
        <dbReference type="SAM" id="MobiDB-lite"/>
    </source>
</evidence>
<feature type="compositionally biased region" description="Low complexity" evidence="8">
    <location>
        <begin position="578"/>
        <end position="602"/>
    </location>
</feature>
<sequence length="776" mass="77354">MTHRTATAPAPRATAPPAPAARPPWRRWRPWALAAVCGLAAALYLWGIGGSWGNTYYTAAVKSMSTSWENFFFGSLDAAGVVTVDKPPMALWVQVASVKLLGFSKVAVQLPQAIAGVAAVFLLHRTVRRWAGENAALLAALILALTPITVAINRINNPDTLLVLLVVGAAYAMTRAAEGPRATAWTALAAFLVGCGFLTKMLQAWMVLPAFVPAYLIASRAPWPRRALDLGVAGVVLVASSFWWVALTALWPAPKPYIGGSTDGSAWDLVFGYNGFGRIFGGGAGGPGGGAPSGAAEAAAGTASDAAQGMPGGGGGPGGGFSGQAGILRMFNDQLAGQISWLLPLCGLVLAAVAVSAVLRRRAGRPLDRRGAAGWVLWGGWLVVVGLVLSFAQGTMHPYYTTMLAPAIAAVAGAGLVRFWAWYRRPAGRAWLLLPLAVLTTAAWSSAVVWRTPEWHVWAGYLVIGLAAVAVVLLVVQRLGGRRGLARAALALGLAAVLAVPAAWSGLAATAASGAMNGSNPMAGPADSMGGGPGGMGGMGGGQDDQDEDAQGGNSQGGAAGTPPGGAQGGPPSGGSQGAFPQGQAPQGADQAEGAAGQDASSGGTGAPGGPGGGGASLTDEQSRMLAYVAENAGEAAVPLAVEGGAMSATSYIINSDLAVVGMGGFTGSDDAPSVEQLAQWKESGDIGFVLLGGGMGAGGGAPGGATADADESGSAATGDTGDAAASGGADGSQPAAGPMAGGSQRQEWVQENCTLVDPSAWGGSDDSGLQLYACG</sequence>
<evidence type="ECO:0000256" key="4">
    <source>
        <dbReference type="ARBA" id="ARBA00022679"/>
    </source>
</evidence>
<feature type="compositionally biased region" description="Gly residues" evidence="8">
    <location>
        <begin position="529"/>
        <end position="543"/>
    </location>
</feature>
<dbReference type="GO" id="GO:0005886">
    <property type="term" value="C:plasma membrane"/>
    <property type="evidence" value="ECO:0007669"/>
    <property type="project" value="UniProtKB-SubCell"/>
</dbReference>
<dbReference type="GO" id="GO:0010041">
    <property type="term" value="P:response to iron(III) ion"/>
    <property type="evidence" value="ECO:0007669"/>
    <property type="project" value="TreeGrafter"/>
</dbReference>
<dbReference type="Pfam" id="PF13231">
    <property type="entry name" value="PMT_2"/>
    <property type="match status" value="1"/>
</dbReference>
<dbReference type="PANTHER" id="PTHR33908">
    <property type="entry name" value="MANNOSYLTRANSFERASE YKCB-RELATED"/>
    <property type="match status" value="1"/>
</dbReference>
<accession>A0A9X3NL72</accession>
<evidence type="ECO:0000256" key="2">
    <source>
        <dbReference type="ARBA" id="ARBA00022475"/>
    </source>
</evidence>
<feature type="transmembrane region" description="Helical" evidence="9">
    <location>
        <begin position="339"/>
        <end position="359"/>
    </location>
</feature>
<reference evidence="12" key="1">
    <citation type="submission" date="2021-10" db="EMBL/GenBank/DDBJ databases">
        <title>Streptomonospora sp. nov., isolated from mangrove soil.</title>
        <authorList>
            <person name="Chen X."/>
            <person name="Ge X."/>
            <person name="Liu W."/>
        </authorList>
    </citation>
    <scope>NUCLEOTIDE SEQUENCE</scope>
    <source>
        <strain evidence="12">S1-112</strain>
    </source>
</reference>
<evidence type="ECO:0000256" key="5">
    <source>
        <dbReference type="ARBA" id="ARBA00022692"/>
    </source>
</evidence>
<evidence type="ECO:0000256" key="1">
    <source>
        <dbReference type="ARBA" id="ARBA00004651"/>
    </source>
</evidence>
<feature type="compositionally biased region" description="Low complexity" evidence="8">
    <location>
        <begin position="1"/>
        <end position="13"/>
    </location>
</feature>
<feature type="region of interest" description="Disordered" evidence="8">
    <location>
        <begin position="700"/>
        <end position="752"/>
    </location>
</feature>
<feature type="transmembrane region" description="Helical" evidence="9">
    <location>
        <begin position="488"/>
        <end position="507"/>
    </location>
</feature>
<dbReference type="RefSeq" id="WP_270072600.1">
    <property type="nucleotide sequence ID" value="NZ_JAJAQC010000019.1"/>
</dbReference>
<comment type="subcellular location">
    <subcellularLocation>
        <location evidence="1">Cell membrane</location>
        <topology evidence="1">Multi-pass membrane protein</topology>
    </subcellularLocation>
</comment>
<dbReference type="EMBL" id="JAJAQC010000019">
    <property type="protein sequence ID" value="MDA0565328.1"/>
    <property type="molecule type" value="Genomic_DNA"/>
</dbReference>
<dbReference type="GO" id="GO:0016763">
    <property type="term" value="F:pentosyltransferase activity"/>
    <property type="evidence" value="ECO:0007669"/>
    <property type="project" value="TreeGrafter"/>
</dbReference>
<feature type="compositionally biased region" description="Gly residues" evidence="8">
    <location>
        <begin position="554"/>
        <end position="577"/>
    </location>
</feature>
<feature type="compositionally biased region" description="Gly residues" evidence="8">
    <location>
        <begin position="603"/>
        <end position="616"/>
    </location>
</feature>
<feature type="transmembrane region" description="Helical" evidence="9">
    <location>
        <begin position="205"/>
        <end position="223"/>
    </location>
</feature>
<feature type="region of interest" description="Disordered" evidence="8">
    <location>
        <begin position="522"/>
        <end position="619"/>
    </location>
</feature>
<feature type="transmembrane region" description="Helical" evidence="9">
    <location>
        <begin position="371"/>
        <end position="392"/>
    </location>
</feature>
<feature type="transmembrane region" description="Helical" evidence="9">
    <location>
        <begin position="455"/>
        <end position="476"/>
    </location>
</feature>
<dbReference type="PANTHER" id="PTHR33908:SF3">
    <property type="entry name" value="UNDECAPRENYL PHOSPHATE-ALPHA-4-AMINO-4-DEOXY-L-ARABINOSE ARABINOSYL TRANSFERASE"/>
    <property type="match status" value="1"/>
</dbReference>
<feature type="compositionally biased region" description="Low complexity" evidence="8">
    <location>
        <begin position="705"/>
        <end position="739"/>
    </location>
</feature>
<dbReference type="InterPro" id="IPR056785">
    <property type="entry name" value="YkcA/B-like_C"/>
</dbReference>
<evidence type="ECO:0000256" key="7">
    <source>
        <dbReference type="ARBA" id="ARBA00023136"/>
    </source>
</evidence>
<comment type="caution">
    <text evidence="12">The sequence shown here is derived from an EMBL/GenBank/DDBJ whole genome shotgun (WGS) entry which is preliminary data.</text>
</comment>
<keyword evidence="5 9" id="KW-0812">Transmembrane</keyword>
<feature type="transmembrane region" description="Helical" evidence="9">
    <location>
        <begin position="106"/>
        <end position="123"/>
    </location>
</feature>
<proteinExistence type="predicted"/>
<feature type="transmembrane region" description="Helical" evidence="9">
    <location>
        <begin position="430"/>
        <end position="449"/>
    </location>
</feature>
<dbReference type="EC" id="2.4.-.-" evidence="12"/>
<feature type="region of interest" description="Disordered" evidence="8">
    <location>
        <begin position="1"/>
        <end position="22"/>
    </location>
</feature>
<feature type="transmembrane region" description="Helical" evidence="9">
    <location>
        <begin position="404"/>
        <end position="423"/>
    </location>
</feature>
<feature type="transmembrane region" description="Helical" evidence="9">
    <location>
        <begin position="230"/>
        <end position="251"/>
    </location>
</feature>
<keyword evidence="3 12" id="KW-0328">Glycosyltransferase</keyword>
<organism evidence="12 13">
    <name type="scientific">Streptomonospora mangrovi</name>
    <dbReference type="NCBI Taxonomy" id="2883123"/>
    <lineage>
        <taxon>Bacteria</taxon>
        <taxon>Bacillati</taxon>
        <taxon>Actinomycetota</taxon>
        <taxon>Actinomycetes</taxon>
        <taxon>Streptosporangiales</taxon>
        <taxon>Nocardiopsidaceae</taxon>
        <taxon>Streptomonospora</taxon>
    </lineage>
</organism>
<evidence type="ECO:0000313" key="12">
    <source>
        <dbReference type="EMBL" id="MDA0565328.1"/>
    </source>
</evidence>
<dbReference type="InterPro" id="IPR038731">
    <property type="entry name" value="RgtA/B/C-like"/>
</dbReference>
<keyword evidence="13" id="KW-1185">Reference proteome</keyword>
<gene>
    <name evidence="12" type="ORF">LG943_13535</name>
</gene>
<dbReference type="GO" id="GO:0009103">
    <property type="term" value="P:lipopolysaccharide biosynthetic process"/>
    <property type="evidence" value="ECO:0007669"/>
    <property type="project" value="UniProtKB-ARBA"/>
</dbReference>
<keyword evidence="4 12" id="KW-0808">Transferase</keyword>